<dbReference type="Proteomes" id="UP000002742">
    <property type="component" value="Chromosome"/>
</dbReference>
<dbReference type="SMART" id="SM00388">
    <property type="entry name" value="HisKA"/>
    <property type="match status" value="1"/>
</dbReference>
<dbReference type="CDD" id="cd00082">
    <property type="entry name" value="HisKA"/>
    <property type="match status" value="1"/>
</dbReference>
<feature type="domain" description="HAMP" evidence="16">
    <location>
        <begin position="193"/>
        <end position="248"/>
    </location>
</feature>
<keyword evidence="9 17" id="KW-0418">Kinase</keyword>
<dbReference type="InterPro" id="IPR036890">
    <property type="entry name" value="HATPase_C_sf"/>
</dbReference>
<organism evidence="17 18">
    <name type="scientific">Methylotenera mobilis (strain JLW8 / ATCC BAA-1282 / DSM 17540)</name>
    <dbReference type="NCBI Taxonomy" id="583345"/>
    <lineage>
        <taxon>Bacteria</taxon>
        <taxon>Pseudomonadati</taxon>
        <taxon>Pseudomonadota</taxon>
        <taxon>Betaproteobacteria</taxon>
        <taxon>Nitrosomonadales</taxon>
        <taxon>Methylophilaceae</taxon>
        <taxon>Methylotenera</taxon>
    </lineage>
</organism>
<dbReference type="AlphaFoldDB" id="C6WWD3"/>
<feature type="domain" description="Histidine kinase" evidence="15">
    <location>
        <begin position="256"/>
        <end position="467"/>
    </location>
</feature>
<dbReference type="EMBL" id="CP001672">
    <property type="protein sequence ID" value="ACT48232.1"/>
    <property type="molecule type" value="Genomic_DNA"/>
</dbReference>
<dbReference type="PANTHER" id="PTHR45528:SF1">
    <property type="entry name" value="SENSOR HISTIDINE KINASE CPXA"/>
    <property type="match status" value="1"/>
</dbReference>
<dbReference type="InterPro" id="IPR003594">
    <property type="entry name" value="HATPase_dom"/>
</dbReference>
<evidence type="ECO:0000256" key="5">
    <source>
        <dbReference type="ARBA" id="ARBA00022553"/>
    </source>
</evidence>
<dbReference type="Gene3D" id="6.10.340.10">
    <property type="match status" value="1"/>
</dbReference>
<keyword evidence="18" id="KW-1185">Reference proteome</keyword>
<accession>C6WWD3</accession>
<evidence type="ECO:0000256" key="6">
    <source>
        <dbReference type="ARBA" id="ARBA00022679"/>
    </source>
</evidence>
<dbReference type="CDD" id="cd06225">
    <property type="entry name" value="HAMP"/>
    <property type="match status" value="1"/>
</dbReference>
<evidence type="ECO:0000256" key="11">
    <source>
        <dbReference type="ARBA" id="ARBA00022989"/>
    </source>
</evidence>
<keyword evidence="12" id="KW-0902">Two-component regulatory system</keyword>
<dbReference type="SMART" id="SM00387">
    <property type="entry name" value="HATPase_c"/>
    <property type="match status" value="1"/>
</dbReference>
<evidence type="ECO:0000256" key="12">
    <source>
        <dbReference type="ARBA" id="ARBA00023012"/>
    </source>
</evidence>
<evidence type="ECO:0000259" key="15">
    <source>
        <dbReference type="PROSITE" id="PS50109"/>
    </source>
</evidence>
<dbReference type="GO" id="GO:0005524">
    <property type="term" value="F:ATP binding"/>
    <property type="evidence" value="ECO:0007669"/>
    <property type="project" value="UniProtKB-KW"/>
</dbReference>
<keyword evidence="11 14" id="KW-1133">Transmembrane helix</keyword>
<evidence type="ECO:0000256" key="2">
    <source>
        <dbReference type="ARBA" id="ARBA00004651"/>
    </source>
</evidence>
<evidence type="ECO:0000256" key="7">
    <source>
        <dbReference type="ARBA" id="ARBA00022692"/>
    </source>
</evidence>
<dbReference type="InterPro" id="IPR003661">
    <property type="entry name" value="HisK_dim/P_dom"/>
</dbReference>
<dbReference type="STRING" id="583345.Mmol_1326"/>
<dbReference type="Pfam" id="PF00672">
    <property type="entry name" value="HAMP"/>
    <property type="match status" value="1"/>
</dbReference>
<dbReference type="PRINTS" id="PR00344">
    <property type="entry name" value="BCTRLSENSOR"/>
</dbReference>
<evidence type="ECO:0000256" key="3">
    <source>
        <dbReference type="ARBA" id="ARBA00012438"/>
    </source>
</evidence>
<dbReference type="SUPFAM" id="SSF55874">
    <property type="entry name" value="ATPase domain of HSP90 chaperone/DNA topoisomerase II/histidine kinase"/>
    <property type="match status" value="1"/>
</dbReference>
<evidence type="ECO:0000256" key="9">
    <source>
        <dbReference type="ARBA" id="ARBA00022777"/>
    </source>
</evidence>
<proteinExistence type="predicted"/>
<dbReference type="GO" id="GO:0005886">
    <property type="term" value="C:plasma membrane"/>
    <property type="evidence" value="ECO:0007669"/>
    <property type="project" value="UniProtKB-SubCell"/>
</dbReference>
<sequence>MFLLVAQLTAVTGVSVAIWLQHRHEALQSTGVEMSPPARSLVEASASTLQFGGVEALRHLLQSWQKRPMPQLLAIDNKGQELLQRSYTKASFDTAIALVREDQRQRHVKQIKLNNGQSFLLFVPDNGRPSVVAPAPTERSHNHRSPVSDARMPAADNMEQYRSAPHRPPVRFPLMPLLGGVVVSFLFAALLAWYFSKPINILRSAFEQASHGKLDVRVANAMGGRRDELSDLGHDFDAMASRLESLLQSQTKLLHHVSHELRSPLARIQMALGLVTQAPHKITEFIDRITLEANRMDGLIGELLTLSRLESGAVQIKKETLALNQLLHSIVEDAQFEAASKDIKLGMNLAREYSLQGQPDLLYRAIENVVRNAIKYSPEHSAIDINCHQDATDDCLHITVTDEGAGVDALELEDIFKPFVRGVSGSQTVGHGVGLAITKQVIEAHGGHVRADNLSPNGFRIEIALPG</sequence>
<protein>
    <recommendedName>
        <fullName evidence="3">histidine kinase</fullName>
        <ecNumber evidence="3">2.7.13.3</ecNumber>
    </recommendedName>
</protein>
<dbReference type="PANTHER" id="PTHR45528">
    <property type="entry name" value="SENSOR HISTIDINE KINASE CPXA"/>
    <property type="match status" value="1"/>
</dbReference>
<keyword evidence="7 14" id="KW-0812">Transmembrane</keyword>
<dbReference type="eggNOG" id="COG2205">
    <property type="taxonomic scope" value="Bacteria"/>
</dbReference>
<evidence type="ECO:0000313" key="17">
    <source>
        <dbReference type="EMBL" id="ACT48232.1"/>
    </source>
</evidence>
<dbReference type="EC" id="2.7.13.3" evidence="3"/>
<dbReference type="InterPro" id="IPR036097">
    <property type="entry name" value="HisK_dim/P_sf"/>
</dbReference>
<keyword evidence="4" id="KW-1003">Cell membrane</keyword>
<keyword evidence="5" id="KW-0597">Phosphoprotein</keyword>
<dbReference type="InterPro" id="IPR004358">
    <property type="entry name" value="Sig_transdc_His_kin-like_C"/>
</dbReference>
<comment type="subcellular location">
    <subcellularLocation>
        <location evidence="2">Cell membrane</location>
        <topology evidence="2">Multi-pass membrane protein</topology>
    </subcellularLocation>
</comment>
<evidence type="ECO:0000256" key="4">
    <source>
        <dbReference type="ARBA" id="ARBA00022475"/>
    </source>
</evidence>
<dbReference type="PROSITE" id="PS50885">
    <property type="entry name" value="HAMP"/>
    <property type="match status" value="1"/>
</dbReference>
<dbReference type="Pfam" id="PF02518">
    <property type="entry name" value="HATPase_c"/>
    <property type="match status" value="1"/>
</dbReference>
<keyword evidence="6" id="KW-0808">Transferase</keyword>
<dbReference type="Gene3D" id="3.30.565.10">
    <property type="entry name" value="Histidine kinase-like ATPase, C-terminal domain"/>
    <property type="match status" value="1"/>
</dbReference>
<dbReference type="InterPro" id="IPR003660">
    <property type="entry name" value="HAMP_dom"/>
</dbReference>
<reference evidence="17 18" key="2">
    <citation type="journal article" date="2011" name="J. Bacteriol.">
        <title>Genomes of three methylotrophs from a single niche uncover genetic and metabolic divergence of Methylophilaceae.</title>
        <authorList>
            <person name="Lapidus A."/>
            <person name="Clum A."/>
            <person name="Labutti K."/>
            <person name="Kaluzhnaya M.G."/>
            <person name="Lim S."/>
            <person name="Beck D.A."/>
            <person name="Glavina Del Rio T."/>
            <person name="Nolan M."/>
            <person name="Mavromatis K."/>
            <person name="Huntemann M."/>
            <person name="Lucas S."/>
            <person name="Lidstrom M.E."/>
            <person name="Ivanova N."/>
            <person name="Chistoserdova L."/>
        </authorList>
    </citation>
    <scope>NUCLEOTIDE SEQUENCE [LARGE SCALE GENOMIC DNA]</scope>
    <source>
        <strain evidence="18">JLW8 / ATCC BAA-1282 / DSM 17540</strain>
    </source>
</reference>
<evidence type="ECO:0000259" key="16">
    <source>
        <dbReference type="PROSITE" id="PS50885"/>
    </source>
</evidence>
<evidence type="ECO:0000313" key="18">
    <source>
        <dbReference type="Proteomes" id="UP000002742"/>
    </source>
</evidence>
<feature type="transmembrane region" description="Helical" evidence="14">
    <location>
        <begin position="174"/>
        <end position="195"/>
    </location>
</feature>
<dbReference type="KEGG" id="mmb:Mmol_1326"/>
<evidence type="ECO:0000256" key="13">
    <source>
        <dbReference type="ARBA" id="ARBA00023136"/>
    </source>
</evidence>
<evidence type="ECO:0000256" key="1">
    <source>
        <dbReference type="ARBA" id="ARBA00000085"/>
    </source>
</evidence>
<dbReference type="InterPro" id="IPR050398">
    <property type="entry name" value="HssS/ArlS-like"/>
</dbReference>
<dbReference type="SUPFAM" id="SSF47384">
    <property type="entry name" value="Homodimeric domain of signal transducing histidine kinase"/>
    <property type="match status" value="1"/>
</dbReference>
<keyword evidence="8" id="KW-0547">Nucleotide-binding</keyword>
<dbReference type="SMART" id="SM00304">
    <property type="entry name" value="HAMP"/>
    <property type="match status" value="1"/>
</dbReference>
<evidence type="ECO:0000256" key="8">
    <source>
        <dbReference type="ARBA" id="ARBA00022741"/>
    </source>
</evidence>
<evidence type="ECO:0000256" key="14">
    <source>
        <dbReference type="SAM" id="Phobius"/>
    </source>
</evidence>
<name>C6WWD3_METML</name>
<keyword evidence="13 14" id="KW-0472">Membrane</keyword>
<keyword evidence="10" id="KW-0067">ATP-binding</keyword>
<dbReference type="Pfam" id="PF00512">
    <property type="entry name" value="HisKA"/>
    <property type="match status" value="1"/>
</dbReference>
<dbReference type="GO" id="GO:0000155">
    <property type="term" value="F:phosphorelay sensor kinase activity"/>
    <property type="evidence" value="ECO:0007669"/>
    <property type="project" value="InterPro"/>
</dbReference>
<comment type="catalytic activity">
    <reaction evidence="1">
        <text>ATP + protein L-histidine = ADP + protein N-phospho-L-histidine.</text>
        <dbReference type="EC" id="2.7.13.3"/>
    </reaction>
</comment>
<evidence type="ECO:0000256" key="10">
    <source>
        <dbReference type="ARBA" id="ARBA00022840"/>
    </source>
</evidence>
<dbReference type="Gene3D" id="1.10.287.130">
    <property type="match status" value="1"/>
</dbReference>
<dbReference type="HOGENOM" id="CLU_000445_89_27_4"/>
<dbReference type="SUPFAM" id="SSF158472">
    <property type="entry name" value="HAMP domain-like"/>
    <property type="match status" value="1"/>
</dbReference>
<dbReference type="InterPro" id="IPR005467">
    <property type="entry name" value="His_kinase_dom"/>
</dbReference>
<reference evidence="18" key="1">
    <citation type="submission" date="2009-07" db="EMBL/GenBank/DDBJ databases">
        <title>Complete sequence of Methylotenera mobilis JLW8.</title>
        <authorList>
            <consortium name="US DOE Joint Genome Institute"/>
            <person name="Lucas S."/>
            <person name="Copeland A."/>
            <person name="Lapidus A."/>
            <person name="Glavina del Rio T."/>
            <person name="Tice H."/>
            <person name="Bruce D."/>
            <person name="Goodwin L."/>
            <person name="Pitluck S."/>
            <person name="LaButti K.M."/>
            <person name="Clum A."/>
            <person name="Larimer F."/>
            <person name="Land M."/>
            <person name="Hauser L."/>
            <person name="Kyrpides N."/>
            <person name="Mikhailova N."/>
            <person name="Kayluzhnaya M."/>
            <person name="Chistoserdova L."/>
        </authorList>
    </citation>
    <scope>NUCLEOTIDE SEQUENCE [LARGE SCALE GENOMIC DNA]</scope>
    <source>
        <strain evidence="18">JLW8 / ATCC BAA-1282 / DSM 17540</strain>
    </source>
</reference>
<gene>
    <name evidence="17" type="ordered locus">Mmol_1326</name>
</gene>
<dbReference type="PROSITE" id="PS50109">
    <property type="entry name" value="HIS_KIN"/>
    <property type="match status" value="1"/>
</dbReference>